<dbReference type="PANTHER" id="PTHR45006:SF2">
    <property type="entry name" value="PROTEIN CAJ1"/>
    <property type="match status" value="1"/>
</dbReference>
<dbReference type="PRINTS" id="PR00625">
    <property type="entry name" value="JDOMAIN"/>
</dbReference>
<accession>G0WC03</accession>
<evidence type="ECO:0000259" key="3">
    <source>
        <dbReference type="PROSITE" id="PS50076"/>
    </source>
</evidence>
<dbReference type="Pfam" id="PF14308">
    <property type="entry name" value="DnaJ-X"/>
    <property type="match status" value="1"/>
</dbReference>
<name>G0WC03_NAUDC</name>
<proteinExistence type="predicted"/>
<dbReference type="SUPFAM" id="SSF46565">
    <property type="entry name" value="Chaperone J-domain"/>
    <property type="match status" value="1"/>
</dbReference>
<dbReference type="EMBL" id="HE580271">
    <property type="protein sequence ID" value="CCD25273.1"/>
    <property type="molecule type" value="Genomic_DNA"/>
</dbReference>
<organism evidence="4 5">
    <name type="scientific">Naumovozyma dairenensis (strain ATCC 10597 / BCRC 20456 / CBS 421 / NBRC 0211 / NRRL Y-12639)</name>
    <name type="common">Saccharomyces dairenensis</name>
    <dbReference type="NCBI Taxonomy" id="1071378"/>
    <lineage>
        <taxon>Eukaryota</taxon>
        <taxon>Fungi</taxon>
        <taxon>Dikarya</taxon>
        <taxon>Ascomycota</taxon>
        <taxon>Saccharomycotina</taxon>
        <taxon>Saccharomycetes</taxon>
        <taxon>Saccharomycetales</taxon>
        <taxon>Saccharomycetaceae</taxon>
        <taxon>Naumovozyma</taxon>
    </lineage>
</organism>
<sequence>MVKDTEYYDILGVEPDATPTEIKKAYRRKAMQTHPDKHPDDPDAQAKFQAVGEAYQVLSDPGLRSRYDEFGKDDAVPKQGFEDAGEYFTAIFGGDGFKDWIGEFSLIKEFTDASEMFDENGNPKESNEKDSAGNPADSGMVKHDGKAASNRKADKLTKEQRSRMMELEKKRREEMAKQVDELASKLTTKLDEYLIAVKENHLDQFNRKLDQEIEDLKLESFGLELLYLIAKVYKTKANNFIISKKTYGFSKIFTGTRENARTVKSAYNLLSTGIETQKAMEEMNKVNPEELDQYERAKFENMIAGKALGMMWEMSKFELQQKLKEICNKVLQDKNVSSKVRIAKAKAMLYIAEKFASAKRSPEEAEEARVFEELILGEKEKEKQKKAKHKIGVI</sequence>
<feature type="compositionally biased region" description="Basic and acidic residues" evidence="2">
    <location>
        <begin position="121"/>
        <end position="131"/>
    </location>
</feature>
<dbReference type="GO" id="GO:0005886">
    <property type="term" value="C:plasma membrane"/>
    <property type="evidence" value="ECO:0007669"/>
    <property type="project" value="EnsemblFungi"/>
</dbReference>
<dbReference type="eggNOG" id="KOG0691">
    <property type="taxonomic scope" value="Eukaryota"/>
</dbReference>
<dbReference type="InterPro" id="IPR018253">
    <property type="entry name" value="DnaJ_domain_CS"/>
</dbReference>
<dbReference type="HOGENOM" id="CLU_025145_3_1_1"/>
<dbReference type="KEGG" id="ndi:NDAI_0E04560"/>
<dbReference type="FunFam" id="1.10.287.110:FF:000028">
    <property type="entry name" value="DnaJ domain protein"/>
    <property type="match status" value="1"/>
</dbReference>
<dbReference type="GO" id="GO:1901981">
    <property type="term" value="F:phosphatidylinositol phosphate binding"/>
    <property type="evidence" value="ECO:0007669"/>
    <property type="project" value="EnsemblFungi"/>
</dbReference>
<dbReference type="Proteomes" id="UP000000689">
    <property type="component" value="Chromosome 5"/>
</dbReference>
<evidence type="ECO:0000256" key="2">
    <source>
        <dbReference type="SAM" id="MobiDB-lite"/>
    </source>
</evidence>
<keyword evidence="1" id="KW-0143">Chaperone</keyword>
<dbReference type="OrthoDB" id="552049at2759"/>
<dbReference type="Gene3D" id="1.10.287.110">
    <property type="entry name" value="DnaJ domain"/>
    <property type="match status" value="1"/>
</dbReference>
<reference evidence="4 5" key="1">
    <citation type="journal article" date="2011" name="Proc. Natl. Acad. Sci. U.S.A.">
        <title>Evolutionary erosion of yeast sex chromosomes by mating-type switching accidents.</title>
        <authorList>
            <person name="Gordon J.L."/>
            <person name="Armisen D."/>
            <person name="Proux-Wera E."/>
            <person name="Oheigeartaigh S.S."/>
            <person name="Byrne K.P."/>
            <person name="Wolfe K.H."/>
        </authorList>
    </citation>
    <scope>NUCLEOTIDE SEQUENCE [LARGE SCALE GENOMIC DNA]</scope>
    <source>
        <strain evidence="5">ATCC 10597 / BCRC 20456 / CBS 421 / NBRC 0211 / NRRL Y-12639</strain>
    </source>
</reference>
<dbReference type="PROSITE" id="PS00636">
    <property type="entry name" value="DNAJ_1"/>
    <property type="match status" value="1"/>
</dbReference>
<evidence type="ECO:0000313" key="4">
    <source>
        <dbReference type="EMBL" id="CCD25273.1"/>
    </source>
</evidence>
<dbReference type="SMART" id="SM00271">
    <property type="entry name" value="DnaJ"/>
    <property type="match status" value="1"/>
</dbReference>
<keyword evidence="5" id="KW-1185">Reference proteome</keyword>
<dbReference type="Pfam" id="PF00226">
    <property type="entry name" value="DnaJ"/>
    <property type="match status" value="1"/>
</dbReference>
<dbReference type="PROSITE" id="PS50076">
    <property type="entry name" value="DNAJ_2"/>
    <property type="match status" value="1"/>
</dbReference>
<feature type="region of interest" description="Disordered" evidence="2">
    <location>
        <begin position="116"/>
        <end position="161"/>
    </location>
</feature>
<dbReference type="OMA" id="DMKIESF"/>
<protein>
    <recommendedName>
        <fullName evidence="3">J domain-containing protein</fullName>
    </recommendedName>
</protein>
<dbReference type="GeneID" id="11499022"/>
<dbReference type="InterPro" id="IPR001623">
    <property type="entry name" value="DnaJ_domain"/>
</dbReference>
<dbReference type="InterPro" id="IPR036869">
    <property type="entry name" value="J_dom_sf"/>
</dbReference>
<dbReference type="InterPro" id="IPR026894">
    <property type="entry name" value="DnaJ_X"/>
</dbReference>
<feature type="domain" description="J" evidence="3">
    <location>
        <begin position="6"/>
        <end position="71"/>
    </location>
</feature>
<dbReference type="RefSeq" id="XP_003670516.1">
    <property type="nucleotide sequence ID" value="XM_003670468.1"/>
</dbReference>
<dbReference type="GO" id="GO:0005829">
    <property type="term" value="C:cytosol"/>
    <property type="evidence" value="ECO:0007669"/>
    <property type="project" value="EnsemblFungi"/>
</dbReference>
<dbReference type="GO" id="GO:0016558">
    <property type="term" value="P:protein import into peroxisome matrix"/>
    <property type="evidence" value="ECO:0007669"/>
    <property type="project" value="TreeGrafter"/>
</dbReference>
<dbReference type="CDD" id="cd06257">
    <property type="entry name" value="DnaJ"/>
    <property type="match status" value="1"/>
</dbReference>
<dbReference type="AlphaFoldDB" id="G0WC03"/>
<evidence type="ECO:0000256" key="1">
    <source>
        <dbReference type="ARBA" id="ARBA00023186"/>
    </source>
</evidence>
<dbReference type="PANTHER" id="PTHR45006">
    <property type="entry name" value="DNAJ-LIKE PROTEIN 1"/>
    <property type="match status" value="1"/>
</dbReference>
<dbReference type="InterPro" id="IPR052814">
    <property type="entry name" value="Peroxisomal_DnaJ"/>
</dbReference>
<evidence type="ECO:0000313" key="5">
    <source>
        <dbReference type="Proteomes" id="UP000000689"/>
    </source>
</evidence>
<feature type="compositionally biased region" description="Basic and acidic residues" evidence="2">
    <location>
        <begin position="140"/>
        <end position="161"/>
    </location>
</feature>
<dbReference type="STRING" id="1071378.G0WC03"/>
<gene>
    <name evidence="4" type="primary">NDAI0E04560</name>
    <name evidence="4" type="ordered locus">NDAI_0E04560</name>
</gene>